<dbReference type="Proteomes" id="UP001226577">
    <property type="component" value="Unassembled WGS sequence"/>
</dbReference>
<evidence type="ECO:0000313" key="1">
    <source>
        <dbReference type="EMBL" id="MDP9890758.1"/>
    </source>
</evidence>
<reference evidence="1 2" key="1">
    <citation type="submission" date="2023-07" db="EMBL/GenBank/DDBJ databases">
        <title>Sorghum-associated microbial communities from plants grown in Nebraska, USA.</title>
        <authorList>
            <person name="Schachtman D."/>
        </authorList>
    </citation>
    <scope>NUCLEOTIDE SEQUENCE [LARGE SCALE GENOMIC DNA]</scope>
    <source>
        <strain evidence="1 2">CC222</strain>
    </source>
</reference>
<dbReference type="EMBL" id="JAUSRE010000037">
    <property type="protein sequence ID" value="MDP9890758.1"/>
    <property type="molecule type" value="Genomic_DNA"/>
</dbReference>
<keyword evidence="2" id="KW-1185">Reference proteome</keyword>
<proteinExistence type="predicted"/>
<organism evidence="1 2">
    <name type="scientific">Pseudarthrobacter enclensis</name>
    <dbReference type="NCBI Taxonomy" id="993070"/>
    <lineage>
        <taxon>Bacteria</taxon>
        <taxon>Bacillati</taxon>
        <taxon>Actinomycetota</taxon>
        <taxon>Actinomycetes</taxon>
        <taxon>Micrococcales</taxon>
        <taxon>Micrococcaceae</taxon>
        <taxon>Pseudarthrobacter</taxon>
    </lineage>
</organism>
<evidence type="ECO:0000313" key="2">
    <source>
        <dbReference type="Proteomes" id="UP001226577"/>
    </source>
</evidence>
<dbReference type="InterPro" id="IPR015813">
    <property type="entry name" value="Pyrv/PenolPyrv_kinase-like_dom"/>
</dbReference>
<protein>
    <submittedName>
        <fullName evidence="1">2-methylisocitrate lyase-like PEP mutase family enzyme</fullName>
    </submittedName>
</protein>
<name>A0ABT9RZS5_9MICC</name>
<accession>A0ABT9RZS5</accession>
<gene>
    <name evidence="1" type="ORF">J2X98_004372</name>
</gene>
<comment type="caution">
    <text evidence="1">The sequence shown here is derived from an EMBL/GenBank/DDBJ whole genome shotgun (WGS) entry which is preliminary data.</text>
</comment>
<dbReference type="RefSeq" id="WP_307312347.1">
    <property type="nucleotide sequence ID" value="NZ_JAUSRE010000037.1"/>
</dbReference>
<dbReference type="SUPFAM" id="SSF51621">
    <property type="entry name" value="Phosphoenolpyruvate/pyruvate domain"/>
    <property type="match status" value="1"/>
</dbReference>
<sequence length="59" mass="6045">MLSVIGAPGALPAADLQELGVARVSFGPFTKRVALRALRGLATDLYGTGVLPVDTPPLN</sequence>